<sequence length="478" mass="53055">MDPEYTWENAEVLQCPNALRIYEDDPSIVSGKRSSSSPGESVSSCVTVKKRFSSTSSSSTSSSSLASSSIVHQPKEKKRFASFPSTSTVPCKSSEETRSSLSESTWSMLSSSALSEPPELLRPQLSSPDSPQGPEKKRSPPPPWQPPKQKKRTSLSESAWSMISSSISAAESFKLPQEKRNSSLPSISGITKPMIPNPNPNPNPITKRKSSTSSVSTIPEKNRNSTSTSYLLGKRSSGSEDNSIWESPLSPPPDDISTWESPLSPPPERRRKSSEKKRKSSEKRRKSHEKKRKLSKMSMYSDISDSPVSPPPEKSLKLSRMSMYSDISDTPASPPPEKRRQSTDMSMESAKSEQSQASTQSKVNEPWYMRTLDPSAGPRGFARGLEPIKVLAATDALGDIMHLMQWKGCSQIDLVSHEETSTLCPHLVIEYYEQLLSWHNVPNLTDVILGVSNWKKKGYVNRYRDRYGKKGPRPTEIL</sequence>
<dbReference type="Gene3D" id="2.40.50.40">
    <property type="match status" value="1"/>
</dbReference>
<dbReference type="CDD" id="cd00034">
    <property type="entry name" value="CSD"/>
    <property type="match status" value="1"/>
</dbReference>
<evidence type="ECO:0000256" key="1">
    <source>
        <dbReference type="ARBA" id="ARBA00004123"/>
    </source>
</evidence>
<feature type="compositionally biased region" description="Low complexity" evidence="3">
    <location>
        <begin position="53"/>
        <end position="69"/>
    </location>
</feature>
<feature type="compositionally biased region" description="Low complexity" evidence="3">
    <location>
        <begin position="27"/>
        <end position="44"/>
    </location>
</feature>
<evidence type="ECO:0000256" key="2">
    <source>
        <dbReference type="ARBA" id="ARBA00023242"/>
    </source>
</evidence>
<dbReference type="PROSITE" id="PS50013">
    <property type="entry name" value="CHROMO_2"/>
    <property type="match status" value="1"/>
</dbReference>
<dbReference type="EMBL" id="OUUW01000015">
    <property type="protein sequence ID" value="SPP88632.1"/>
    <property type="molecule type" value="Genomic_DNA"/>
</dbReference>
<dbReference type="InterPro" id="IPR016197">
    <property type="entry name" value="Chromo-like_dom_sf"/>
</dbReference>
<dbReference type="STRING" id="7266.A0A3B0K7H9"/>
<proteinExistence type="predicted"/>
<feature type="region of interest" description="Disordered" evidence="3">
    <location>
        <begin position="27"/>
        <end position="364"/>
    </location>
</feature>
<keyword evidence="2" id="KW-0539">Nucleus</keyword>
<dbReference type="SMART" id="SM00300">
    <property type="entry name" value="ChSh"/>
    <property type="match status" value="1"/>
</dbReference>
<dbReference type="InterPro" id="IPR051219">
    <property type="entry name" value="Heterochromatin_chromo-domain"/>
</dbReference>
<feature type="compositionally biased region" description="Low complexity" evidence="3">
    <location>
        <begin position="155"/>
        <end position="172"/>
    </location>
</feature>
<dbReference type="Pfam" id="PF01393">
    <property type="entry name" value="Chromo_shadow"/>
    <property type="match status" value="1"/>
</dbReference>
<dbReference type="GO" id="GO:0005634">
    <property type="term" value="C:nucleus"/>
    <property type="evidence" value="ECO:0007669"/>
    <property type="project" value="UniProtKB-SubCell"/>
</dbReference>
<dbReference type="OMA" id="MDPEYTW"/>
<dbReference type="Proteomes" id="UP000268350">
    <property type="component" value="Unassembled WGS sequence"/>
</dbReference>
<dbReference type="OrthoDB" id="433924at2759"/>
<keyword evidence="6" id="KW-1185">Reference proteome</keyword>
<dbReference type="InterPro" id="IPR000953">
    <property type="entry name" value="Chromo/chromo_shadow_dom"/>
</dbReference>
<dbReference type="SUPFAM" id="SSF54160">
    <property type="entry name" value="Chromo domain-like"/>
    <property type="match status" value="1"/>
</dbReference>
<organism evidence="5 6">
    <name type="scientific">Drosophila guanche</name>
    <name type="common">Fruit fly</name>
    <dbReference type="NCBI Taxonomy" id="7266"/>
    <lineage>
        <taxon>Eukaryota</taxon>
        <taxon>Metazoa</taxon>
        <taxon>Ecdysozoa</taxon>
        <taxon>Arthropoda</taxon>
        <taxon>Hexapoda</taxon>
        <taxon>Insecta</taxon>
        <taxon>Pterygota</taxon>
        <taxon>Neoptera</taxon>
        <taxon>Endopterygota</taxon>
        <taxon>Diptera</taxon>
        <taxon>Brachycera</taxon>
        <taxon>Muscomorpha</taxon>
        <taxon>Ephydroidea</taxon>
        <taxon>Drosophilidae</taxon>
        <taxon>Drosophila</taxon>
        <taxon>Sophophora</taxon>
    </lineage>
</organism>
<protein>
    <submittedName>
        <fullName evidence="5">Blast:Chromobox protein homolog 1</fullName>
    </submittedName>
</protein>
<dbReference type="PANTHER" id="PTHR22812">
    <property type="entry name" value="CHROMOBOX PROTEIN"/>
    <property type="match status" value="1"/>
</dbReference>
<comment type="subcellular location">
    <subcellularLocation>
        <location evidence="1">Nucleus</location>
    </subcellularLocation>
</comment>
<dbReference type="AlphaFoldDB" id="A0A3B0K7H9"/>
<gene>
    <name evidence="5" type="ORF">DGUA_6G018880</name>
</gene>
<name>A0A3B0K7H9_DROGU</name>
<evidence type="ECO:0000256" key="3">
    <source>
        <dbReference type="SAM" id="MobiDB-lite"/>
    </source>
</evidence>
<evidence type="ECO:0000259" key="4">
    <source>
        <dbReference type="PROSITE" id="PS50013"/>
    </source>
</evidence>
<evidence type="ECO:0000313" key="6">
    <source>
        <dbReference type="Proteomes" id="UP000268350"/>
    </source>
</evidence>
<dbReference type="InterPro" id="IPR008251">
    <property type="entry name" value="Chromo_shadow_dom"/>
</dbReference>
<feature type="compositionally biased region" description="Basic residues" evidence="3">
    <location>
        <begin position="269"/>
        <end position="295"/>
    </location>
</feature>
<accession>A0A3B0K7H9</accession>
<feature type="compositionally biased region" description="Low complexity" evidence="3">
    <location>
        <begin position="99"/>
        <end position="118"/>
    </location>
</feature>
<evidence type="ECO:0000313" key="5">
    <source>
        <dbReference type="EMBL" id="SPP88632.1"/>
    </source>
</evidence>
<feature type="domain" description="Chromo" evidence="4">
    <location>
        <begin position="385"/>
        <end position="443"/>
    </location>
</feature>
<reference evidence="6" key="1">
    <citation type="submission" date="2018-01" db="EMBL/GenBank/DDBJ databases">
        <authorList>
            <person name="Alioto T."/>
            <person name="Alioto T."/>
        </authorList>
    </citation>
    <scope>NUCLEOTIDE SEQUENCE [LARGE SCALE GENOMIC DNA]</scope>
</reference>
<feature type="compositionally biased region" description="Polar residues" evidence="3">
    <location>
        <begin position="352"/>
        <end position="363"/>
    </location>
</feature>
<dbReference type="GO" id="GO:0005694">
    <property type="term" value="C:chromosome"/>
    <property type="evidence" value="ECO:0007669"/>
    <property type="project" value="UniProtKB-ARBA"/>
</dbReference>